<name>A0A9Q1FJB4_SYNKA</name>
<proteinExistence type="predicted"/>
<protein>
    <submittedName>
        <fullName evidence="2">Uncharacterized protein</fullName>
    </submittedName>
</protein>
<sequence length="142" mass="15803">MGQNWPGSKVYFNRTDMISPASGWRLLPLAVRNLRNVFIASVPVAPLPATERASLRSQSGAPSHGFGRGRPTRPRERSLARALPLIEQMARRYAGAPARVRAVPGVRHLTYETDGTFNPRDIPLNSDESRSRLTKSKSENKR</sequence>
<feature type="compositionally biased region" description="Basic and acidic residues" evidence="1">
    <location>
        <begin position="127"/>
        <end position="142"/>
    </location>
</feature>
<organism evidence="2 3">
    <name type="scientific">Synaphobranchus kaupii</name>
    <name type="common">Kaup's arrowtooth eel</name>
    <dbReference type="NCBI Taxonomy" id="118154"/>
    <lineage>
        <taxon>Eukaryota</taxon>
        <taxon>Metazoa</taxon>
        <taxon>Chordata</taxon>
        <taxon>Craniata</taxon>
        <taxon>Vertebrata</taxon>
        <taxon>Euteleostomi</taxon>
        <taxon>Actinopterygii</taxon>
        <taxon>Neopterygii</taxon>
        <taxon>Teleostei</taxon>
        <taxon>Anguilliformes</taxon>
        <taxon>Synaphobranchidae</taxon>
        <taxon>Synaphobranchus</taxon>
    </lineage>
</organism>
<feature type="region of interest" description="Disordered" evidence="1">
    <location>
        <begin position="50"/>
        <end position="78"/>
    </location>
</feature>
<dbReference type="Proteomes" id="UP001152622">
    <property type="component" value="Chromosome 5"/>
</dbReference>
<reference evidence="2" key="1">
    <citation type="journal article" date="2023" name="Science">
        <title>Genome structures resolve the early diversification of teleost fishes.</title>
        <authorList>
            <person name="Parey E."/>
            <person name="Louis A."/>
            <person name="Montfort J."/>
            <person name="Bouchez O."/>
            <person name="Roques C."/>
            <person name="Iampietro C."/>
            <person name="Lluch J."/>
            <person name="Castinel A."/>
            <person name="Donnadieu C."/>
            <person name="Desvignes T."/>
            <person name="Floi Bucao C."/>
            <person name="Jouanno E."/>
            <person name="Wen M."/>
            <person name="Mejri S."/>
            <person name="Dirks R."/>
            <person name="Jansen H."/>
            <person name="Henkel C."/>
            <person name="Chen W.J."/>
            <person name="Zahm M."/>
            <person name="Cabau C."/>
            <person name="Klopp C."/>
            <person name="Thompson A.W."/>
            <person name="Robinson-Rechavi M."/>
            <person name="Braasch I."/>
            <person name="Lecointre G."/>
            <person name="Bobe J."/>
            <person name="Postlethwait J.H."/>
            <person name="Berthelot C."/>
            <person name="Roest Crollius H."/>
            <person name="Guiguen Y."/>
        </authorList>
    </citation>
    <scope>NUCLEOTIDE SEQUENCE</scope>
    <source>
        <strain evidence="2">WJC10195</strain>
    </source>
</reference>
<feature type="region of interest" description="Disordered" evidence="1">
    <location>
        <begin position="107"/>
        <end position="142"/>
    </location>
</feature>
<evidence type="ECO:0000313" key="2">
    <source>
        <dbReference type="EMBL" id="KAJ8360010.1"/>
    </source>
</evidence>
<evidence type="ECO:0000256" key="1">
    <source>
        <dbReference type="SAM" id="MobiDB-lite"/>
    </source>
</evidence>
<dbReference type="AlphaFoldDB" id="A0A9Q1FJB4"/>
<dbReference type="EMBL" id="JAINUF010000005">
    <property type="protein sequence ID" value="KAJ8360010.1"/>
    <property type="molecule type" value="Genomic_DNA"/>
</dbReference>
<comment type="caution">
    <text evidence="2">The sequence shown here is derived from an EMBL/GenBank/DDBJ whole genome shotgun (WGS) entry which is preliminary data.</text>
</comment>
<evidence type="ECO:0000313" key="3">
    <source>
        <dbReference type="Proteomes" id="UP001152622"/>
    </source>
</evidence>
<gene>
    <name evidence="2" type="ORF">SKAU_G00165350</name>
</gene>
<keyword evidence="3" id="KW-1185">Reference proteome</keyword>
<accession>A0A9Q1FJB4</accession>